<feature type="transmembrane region" description="Helical" evidence="7">
    <location>
        <begin position="237"/>
        <end position="254"/>
    </location>
</feature>
<dbReference type="AlphaFoldDB" id="A0A3M7TN47"/>
<dbReference type="RefSeq" id="WP_122901907.1">
    <property type="nucleotide sequence ID" value="NZ_RHIB01000004.1"/>
</dbReference>
<evidence type="ECO:0000256" key="2">
    <source>
        <dbReference type="ARBA" id="ARBA00009045"/>
    </source>
</evidence>
<dbReference type="PANTHER" id="PTHR43731:SF14">
    <property type="entry name" value="PRESENILIN-ASSOCIATED RHOMBOID-LIKE PROTEIN, MITOCHONDRIAL"/>
    <property type="match status" value="1"/>
</dbReference>
<organism evidence="9 10">
    <name type="scientific">Alteribacter keqinensis</name>
    <dbReference type="NCBI Taxonomy" id="2483800"/>
    <lineage>
        <taxon>Bacteria</taxon>
        <taxon>Bacillati</taxon>
        <taxon>Bacillota</taxon>
        <taxon>Bacilli</taxon>
        <taxon>Bacillales</taxon>
        <taxon>Bacillaceae</taxon>
        <taxon>Alteribacter</taxon>
    </lineage>
</organism>
<keyword evidence="10" id="KW-1185">Reference proteome</keyword>
<evidence type="ECO:0000313" key="10">
    <source>
        <dbReference type="Proteomes" id="UP000278746"/>
    </source>
</evidence>
<dbReference type="GO" id="GO:0006508">
    <property type="term" value="P:proteolysis"/>
    <property type="evidence" value="ECO:0007669"/>
    <property type="project" value="UniProtKB-KW"/>
</dbReference>
<feature type="transmembrane region" description="Helical" evidence="7">
    <location>
        <begin position="123"/>
        <end position="141"/>
    </location>
</feature>
<keyword evidence="6 7" id="KW-0472">Membrane</keyword>
<keyword evidence="5 7" id="KW-1133">Transmembrane helix</keyword>
<accession>A0A3M7TN47</accession>
<dbReference type="InterPro" id="IPR050925">
    <property type="entry name" value="Rhomboid_protease_S54"/>
</dbReference>
<keyword evidence="4" id="KW-0378">Hydrolase</keyword>
<dbReference type="OrthoDB" id="9813074at2"/>
<dbReference type="GO" id="GO:0016020">
    <property type="term" value="C:membrane"/>
    <property type="evidence" value="ECO:0007669"/>
    <property type="project" value="UniProtKB-SubCell"/>
</dbReference>
<dbReference type="InterPro" id="IPR022764">
    <property type="entry name" value="Peptidase_S54_rhomboid_dom"/>
</dbReference>
<feature type="transmembrane region" description="Helical" evidence="7">
    <location>
        <begin position="66"/>
        <end position="86"/>
    </location>
</feature>
<reference evidence="9 10" key="1">
    <citation type="submission" date="2018-10" db="EMBL/GenBank/DDBJ databases">
        <title>Bacillus Keqinensis sp. nov., a moderately halophilic bacterium isolated from a saline-alkaline lake.</title>
        <authorList>
            <person name="Wang H."/>
        </authorList>
    </citation>
    <scope>NUCLEOTIDE SEQUENCE [LARGE SCALE GENOMIC DNA]</scope>
    <source>
        <strain evidence="9 10">KQ-3</strain>
    </source>
</reference>
<dbReference type="Gene3D" id="1.20.1540.10">
    <property type="entry name" value="Rhomboid-like"/>
    <property type="match status" value="1"/>
</dbReference>
<evidence type="ECO:0000256" key="4">
    <source>
        <dbReference type="ARBA" id="ARBA00022801"/>
    </source>
</evidence>
<evidence type="ECO:0000256" key="3">
    <source>
        <dbReference type="ARBA" id="ARBA00022692"/>
    </source>
</evidence>
<keyword evidence="3 7" id="KW-0812">Transmembrane</keyword>
<dbReference type="InterPro" id="IPR035952">
    <property type="entry name" value="Rhomboid-like_sf"/>
</dbReference>
<evidence type="ECO:0000313" key="9">
    <source>
        <dbReference type="EMBL" id="RNA66373.1"/>
    </source>
</evidence>
<name>A0A3M7TN47_9BACI</name>
<dbReference type="GO" id="GO:0004252">
    <property type="term" value="F:serine-type endopeptidase activity"/>
    <property type="evidence" value="ECO:0007669"/>
    <property type="project" value="InterPro"/>
</dbReference>
<feature type="transmembrane region" description="Helical" evidence="7">
    <location>
        <begin position="98"/>
        <end position="117"/>
    </location>
</feature>
<dbReference type="EMBL" id="RHIB01000004">
    <property type="protein sequence ID" value="RNA66373.1"/>
    <property type="molecule type" value="Genomic_DNA"/>
</dbReference>
<evidence type="ECO:0000256" key="5">
    <source>
        <dbReference type="ARBA" id="ARBA00022989"/>
    </source>
</evidence>
<feature type="transmembrane region" description="Helical" evidence="7">
    <location>
        <begin position="176"/>
        <end position="194"/>
    </location>
</feature>
<dbReference type="SUPFAM" id="SSF144091">
    <property type="entry name" value="Rhomboid-like"/>
    <property type="match status" value="1"/>
</dbReference>
<dbReference type="Proteomes" id="UP000278746">
    <property type="component" value="Unassembled WGS sequence"/>
</dbReference>
<feature type="transmembrane region" description="Helical" evidence="7">
    <location>
        <begin position="15"/>
        <end position="35"/>
    </location>
</feature>
<evidence type="ECO:0000256" key="7">
    <source>
        <dbReference type="SAM" id="Phobius"/>
    </source>
</evidence>
<proteinExistence type="inferred from homology"/>
<protein>
    <submittedName>
        <fullName evidence="9">Rhomboid family intramembrane serine protease</fullName>
    </submittedName>
</protein>
<keyword evidence="9" id="KW-0645">Protease</keyword>
<gene>
    <name evidence="9" type="ORF">EBO34_19700</name>
</gene>
<dbReference type="PANTHER" id="PTHR43731">
    <property type="entry name" value="RHOMBOID PROTEASE"/>
    <property type="match status" value="1"/>
</dbReference>
<feature type="domain" description="Peptidase S54 rhomboid" evidence="8">
    <location>
        <begin position="57"/>
        <end position="195"/>
    </location>
</feature>
<evidence type="ECO:0000259" key="8">
    <source>
        <dbReference type="Pfam" id="PF01694"/>
    </source>
</evidence>
<comment type="subcellular location">
    <subcellularLocation>
        <location evidence="1">Membrane</location>
        <topology evidence="1">Multi-pass membrane protein</topology>
    </subcellularLocation>
</comment>
<evidence type="ECO:0000256" key="1">
    <source>
        <dbReference type="ARBA" id="ARBA00004141"/>
    </source>
</evidence>
<comment type="caution">
    <text evidence="9">The sequence shown here is derived from an EMBL/GenBank/DDBJ whole genome shotgun (WGS) entry which is preliminary data.</text>
</comment>
<feature type="transmembrane region" description="Helical" evidence="7">
    <location>
        <begin position="153"/>
        <end position="170"/>
    </location>
</feature>
<evidence type="ECO:0000256" key="6">
    <source>
        <dbReference type="ARBA" id="ARBA00023136"/>
    </source>
</evidence>
<dbReference type="Pfam" id="PF01694">
    <property type="entry name" value="Rhomboid"/>
    <property type="match status" value="1"/>
</dbReference>
<sequence>MFIRNESFESYTRSYPIVTTLIAIHFILFLWINFLPGLGGEFIYFRGVGYNLAVMMGEYWRLITPVFLHVSLMHVAFNSFSLFLFGPALEQMLGKFKFIAAYLLTGFLANVATLMIGGVDYPFHLGASGAIYGLFGIYLYMVLQRKDLIDSGNAQLVVTILFIGLIMTFLNPQINIYAHIFGLIAGAALGPVILHRVSPFNPWAAAAARSRPDDNEIGFDPDRWNKKALGKQRTKKVVFAVIGALVVIGILSRFF</sequence>
<comment type="similarity">
    <text evidence="2">Belongs to the peptidase S54 family.</text>
</comment>